<gene>
    <name evidence="4" type="ORF">CVT25_004790</name>
</gene>
<comment type="caution">
    <text evidence="4">The sequence shown here is derived from an EMBL/GenBank/DDBJ whole genome shotgun (WGS) entry which is preliminary data.</text>
</comment>
<dbReference type="Gene3D" id="2.60.40.790">
    <property type="match status" value="1"/>
</dbReference>
<sequence length="71" mass="7515">MASVEFPGAAKEDIRIEVHNGKLTVPAETKTLQLQQGVKDEEIAASVENGILTIALPKSASELAPKKITTS</sequence>
<evidence type="ECO:0000256" key="2">
    <source>
        <dbReference type="RuleBase" id="RU003616"/>
    </source>
</evidence>
<dbReference type="Pfam" id="PF00011">
    <property type="entry name" value="HSP20"/>
    <property type="match status" value="1"/>
</dbReference>
<dbReference type="SUPFAM" id="SSF49764">
    <property type="entry name" value="HSP20-like chaperones"/>
    <property type="match status" value="1"/>
</dbReference>
<dbReference type="OrthoDB" id="1431247at2759"/>
<dbReference type="Proteomes" id="UP000283269">
    <property type="component" value="Unassembled WGS sequence"/>
</dbReference>
<feature type="domain" description="SHSP" evidence="3">
    <location>
        <begin position="1"/>
        <end position="71"/>
    </location>
</feature>
<keyword evidence="5" id="KW-1185">Reference proteome</keyword>
<dbReference type="AlphaFoldDB" id="A0A409VZP2"/>
<proteinExistence type="inferred from homology"/>
<reference evidence="4 5" key="1">
    <citation type="journal article" date="2018" name="Evol. Lett.">
        <title>Horizontal gene cluster transfer increased hallucinogenic mushroom diversity.</title>
        <authorList>
            <person name="Reynolds H.T."/>
            <person name="Vijayakumar V."/>
            <person name="Gluck-Thaler E."/>
            <person name="Korotkin H.B."/>
            <person name="Matheny P.B."/>
            <person name="Slot J.C."/>
        </authorList>
    </citation>
    <scope>NUCLEOTIDE SEQUENCE [LARGE SCALE GENOMIC DNA]</scope>
    <source>
        <strain evidence="4 5">2631</strain>
    </source>
</reference>
<name>A0A409VZP2_PSICY</name>
<evidence type="ECO:0000313" key="5">
    <source>
        <dbReference type="Proteomes" id="UP000283269"/>
    </source>
</evidence>
<accession>A0A409VZP2</accession>
<dbReference type="PROSITE" id="PS01031">
    <property type="entry name" value="SHSP"/>
    <property type="match status" value="1"/>
</dbReference>
<dbReference type="InterPro" id="IPR002068">
    <property type="entry name" value="A-crystallin/Hsp20_dom"/>
</dbReference>
<comment type="similarity">
    <text evidence="1 2">Belongs to the small heat shock protein (HSP20) family.</text>
</comment>
<protein>
    <recommendedName>
        <fullName evidence="3">SHSP domain-containing protein</fullName>
    </recommendedName>
</protein>
<evidence type="ECO:0000313" key="4">
    <source>
        <dbReference type="EMBL" id="PPQ71737.1"/>
    </source>
</evidence>
<evidence type="ECO:0000256" key="1">
    <source>
        <dbReference type="PROSITE-ProRule" id="PRU00285"/>
    </source>
</evidence>
<dbReference type="CDD" id="cd06464">
    <property type="entry name" value="ACD_sHsps-like"/>
    <property type="match status" value="1"/>
</dbReference>
<dbReference type="InParanoid" id="A0A409VZP2"/>
<organism evidence="4 5">
    <name type="scientific">Psilocybe cyanescens</name>
    <dbReference type="NCBI Taxonomy" id="93625"/>
    <lineage>
        <taxon>Eukaryota</taxon>
        <taxon>Fungi</taxon>
        <taxon>Dikarya</taxon>
        <taxon>Basidiomycota</taxon>
        <taxon>Agaricomycotina</taxon>
        <taxon>Agaricomycetes</taxon>
        <taxon>Agaricomycetidae</taxon>
        <taxon>Agaricales</taxon>
        <taxon>Agaricineae</taxon>
        <taxon>Strophariaceae</taxon>
        <taxon>Psilocybe</taxon>
    </lineage>
</organism>
<evidence type="ECO:0000259" key="3">
    <source>
        <dbReference type="PROSITE" id="PS01031"/>
    </source>
</evidence>
<dbReference type="EMBL" id="NHYD01003851">
    <property type="protein sequence ID" value="PPQ71737.1"/>
    <property type="molecule type" value="Genomic_DNA"/>
</dbReference>
<dbReference type="InterPro" id="IPR008978">
    <property type="entry name" value="HSP20-like_chaperone"/>
</dbReference>
<dbReference type="STRING" id="93625.A0A409VZP2"/>